<evidence type="ECO:0000313" key="2">
    <source>
        <dbReference type="Proteomes" id="UP000254597"/>
    </source>
</evidence>
<dbReference type="AlphaFoldDB" id="A0A379QG05"/>
<proteinExistence type="predicted"/>
<name>A0A379QG05_SALER</name>
<reference evidence="1 2" key="1">
    <citation type="submission" date="2018-06" db="EMBL/GenBank/DDBJ databases">
        <authorList>
            <consortium name="Pathogen Informatics"/>
            <person name="Doyle S."/>
        </authorList>
    </citation>
    <scope>NUCLEOTIDE SEQUENCE [LARGE SCALE GENOMIC DNA]</scope>
    <source>
        <strain evidence="1 2">NCTC10252</strain>
    </source>
</reference>
<dbReference type="EMBL" id="UGWP01000004">
    <property type="protein sequence ID" value="SUF56073.1"/>
    <property type="molecule type" value="Genomic_DNA"/>
</dbReference>
<organism evidence="1 2">
    <name type="scientific">Salmonella enterica</name>
    <name type="common">Salmonella choleraesuis</name>
    <dbReference type="NCBI Taxonomy" id="28901"/>
    <lineage>
        <taxon>Bacteria</taxon>
        <taxon>Pseudomonadati</taxon>
        <taxon>Pseudomonadota</taxon>
        <taxon>Gammaproteobacteria</taxon>
        <taxon>Enterobacterales</taxon>
        <taxon>Enterobacteriaceae</taxon>
        <taxon>Salmonella</taxon>
    </lineage>
</organism>
<evidence type="ECO:0000313" key="1">
    <source>
        <dbReference type="EMBL" id="SUF56073.1"/>
    </source>
</evidence>
<accession>A0A379QG05</accession>
<sequence length="170" mass="20345">MEAVFYSTYLEKKFNDKWDVYSLDDFNIKEMMEHHKIVKNNDDYYLLLSAGLWADKDHNILNSNYHLAQVTIPVKFNLGIMNENNEYPILKIPKNVTKRFSEMWSKRFSNFLSHTKSQCNYHSDYLKEQSLIAYNNMCIKESNKIEDCVYIATWENSWIFCNPENLNLIK</sequence>
<dbReference type="Proteomes" id="UP000254597">
    <property type="component" value="Unassembled WGS sequence"/>
</dbReference>
<gene>
    <name evidence="1" type="ORF">NCTC10252_01297</name>
</gene>
<protein>
    <submittedName>
        <fullName evidence="1">Uncharacterized protein</fullName>
    </submittedName>
</protein>